<dbReference type="GO" id="GO:0009882">
    <property type="term" value="F:blue light photoreceptor activity"/>
    <property type="evidence" value="ECO:0007669"/>
    <property type="project" value="InterPro"/>
</dbReference>
<dbReference type="Pfam" id="PF04940">
    <property type="entry name" value="BLUF"/>
    <property type="match status" value="1"/>
</dbReference>
<dbReference type="PROSITE" id="PS50925">
    <property type="entry name" value="BLUF"/>
    <property type="match status" value="1"/>
</dbReference>
<dbReference type="InterPro" id="IPR007024">
    <property type="entry name" value="BLUF_domain"/>
</dbReference>
<dbReference type="SUPFAM" id="SSF54975">
    <property type="entry name" value="Acylphosphatase/BLUF domain-like"/>
    <property type="match status" value="1"/>
</dbReference>
<evidence type="ECO:0000313" key="3">
    <source>
        <dbReference type="Proteomes" id="UP000199206"/>
    </source>
</evidence>
<feature type="domain" description="BLUF" evidence="1">
    <location>
        <begin position="2"/>
        <end position="93"/>
    </location>
</feature>
<sequence>MLTQIVYQSRAAQPLTRRGYDELLRECRRRNAGDGITGLLVSDGLTFLQAFEGPTDAATACLARIASDRRHHSIVMIRKVDVPAREFGTFAMLGLLPGLAEASSFVDRTKEAVEDVYSPSLQALFIGYATLGRSKMPQLRSL</sequence>
<proteinExistence type="predicted"/>
<accession>A0A1H8BGR2</accession>
<dbReference type="AlphaFoldDB" id="A0A1H8BGR2"/>
<organism evidence="2 3">
    <name type="scientific">Sphingomonas gellani</name>
    <dbReference type="NCBI Taxonomy" id="1166340"/>
    <lineage>
        <taxon>Bacteria</taxon>
        <taxon>Pseudomonadati</taxon>
        <taxon>Pseudomonadota</taxon>
        <taxon>Alphaproteobacteria</taxon>
        <taxon>Sphingomonadales</taxon>
        <taxon>Sphingomonadaceae</taxon>
        <taxon>Sphingomonas</taxon>
    </lineage>
</organism>
<dbReference type="SMART" id="SM01034">
    <property type="entry name" value="BLUF"/>
    <property type="match status" value="1"/>
</dbReference>
<evidence type="ECO:0000313" key="2">
    <source>
        <dbReference type="EMBL" id="SEM81324.1"/>
    </source>
</evidence>
<reference evidence="3" key="1">
    <citation type="submission" date="2016-10" db="EMBL/GenBank/DDBJ databases">
        <authorList>
            <person name="Varghese N."/>
            <person name="Submissions S."/>
        </authorList>
    </citation>
    <scope>NUCLEOTIDE SEQUENCE [LARGE SCALE GENOMIC DNA]</scope>
    <source>
        <strain evidence="3">S6-262</strain>
    </source>
</reference>
<keyword evidence="3" id="KW-1185">Reference proteome</keyword>
<name>A0A1H8BGR2_9SPHN</name>
<gene>
    <name evidence="2" type="ORF">SAMN05192583_1336</name>
</gene>
<dbReference type="EMBL" id="FOCF01000002">
    <property type="protein sequence ID" value="SEM81324.1"/>
    <property type="molecule type" value="Genomic_DNA"/>
</dbReference>
<dbReference type="InterPro" id="IPR036046">
    <property type="entry name" value="Acylphosphatase-like_dom_sf"/>
</dbReference>
<dbReference type="Gene3D" id="3.30.70.100">
    <property type="match status" value="1"/>
</dbReference>
<protein>
    <submittedName>
        <fullName evidence="2">Sensors of blue-light using FAD</fullName>
    </submittedName>
</protein>
<evidence type="ECO:0000259" key="1">
    <source>
        <dbReference type="PROSITE" id="PS50925"/>
    </source>
</evidence>
<dbReference type="GO" id="GO:0071949">
    <property type="term" value="F:FAD binding"/>
    <property type="evidence" value="ECO:0007669"/>
    <property type="project" value="InterPro"/>
</dbReference>
<dbReference type="STRING" id="1166340.SAMN05192583_1336"/>
<dbReference type="Proteomes" id="UP000199206">
    <property type="component" value="Unassembled WGS sequence"/>
</dbReference>